<reference evidence="2" key="1">
    <citation type="submission" date="2016-10" db="EMBL/GenBank/DDBJ databases">
        <authorList>
            <person name="Varghese N."/>
            <person name="Submissions S."/>
        </authorList>
    </citation>
    <scope>NUCLEOTIDE SEQUENCE [LARGE SCALE GENOMIC DNA]</scope>
    <source>
        <strain evidence="2">DSM 21424</strain>
    </source>
</reference>
<protein>
    <submittedName>
        <fullName evidence="1">Sulfotransferase family protein</fullName>
    </submittedName>
</protein>
<evidence type="ECO:0000313" key="1">
    <source>
        <dbReference type="EMBL" id="SDF36921.1"/>
    </source>
</evidence>
<dbReference type="EMBL" id="FNAT01000012">
    <property type="protein sequence ID" value="SDF36921.1"/>
    <property type="molecule type" value="Genomic_DNA"/>
</dbReference>
<gene>
    <name evidence="1" type="ORF">SAMN04488567_0210</name>
</gene>
<dbReference type="Proteomes" id="UP000198922">
    <property type="component" value="Unassembled WGS sequence"/>
</dbReference>
<dbReference type="SUPFAM" id="SSF52540">
    <property type="entry name" value="P-loop containing nucleoside triphosphate hydrolases"/>
    <property type="match status" value="1"/>
</dbReference>
<accession>A0A1G7KIK3</accession>
<dbReference type="PIRSF" id="PIRSF029407">
    <property type="entry name" value="UCP029407"/>
    <property type="match status" value="1"/>
</dbReference>
<proteinExistence type="predicted"/>
<dbReference type="Gene3D" id="3.40.50.300">
    <property type="entry name" value="P-loop containing nucleotide triphosphate hydrolases"/>
    <property type="match status" value="1"/>
</dbReference>
<sequence length="286" mass="31014">MSPAGPGEGRTAIVVLGPHRSGTSLLAGILAKLGCDLPRTLMPDTQANPKGYFESTHVMRLNDRILASLGTDWRGLEAIDRRALDRLARSEFARLAAETLGQEFAGAARPVLKDPRICLLTRFWAGALGAAGYPVAYVHTCRDPLEVAQSLLGRDGIPLEAGLRIWMRHVLEAEAATRGSPRAFTSYEGLMRDWRGQVAHLRDGLGLPMLRPDAQAEAGIDAFVSGGLHRHRSGLREMLRSDALPGHVIDTCWILERFRQGEFAAADLARLDDMRAALDAEGPGPA</sequence>
<dbReference type="AlphaFoldDB" id="A0A1G7KIK3"/>
<keyword evidence="1" id="KW-0808">Transferase</keyword>
<evidence type="ECO:0000313" key="2">
    <source>
        <dbReference type="Proteomes" id="UP000198922"/>
    </source>
</evidence>
<dbReference type="GO" id="GO:0016740">
    <property type="term" value="F:transferase activity"/>
    <property type="evidence" value="ECO:0007669"/>
    <property type="project" value="UniProtKB-KW"/>
</dbReference>
<name>A0A1G7KIK3_9RHOB</name>
<keyword evidence="2" id="KW-1185">Reference proteome</keyword>
<dbReference type="Pfam" id="PF13469">
    <property type="entry name" value="Sulfotransfer_3"/>
    <property type="match status" value="1"/>
</dbReference>
<dbReference type="RefSeq" id="WP_165612656.1">
    <property type="nucleotide sequence ID" value="NZ_FNAT01000012.1"/>
</dbReference>
<dbReference type="InterPro" id="IPR027417">
    <property type="entry name" value="P-loop_NTPase"/>
</dbReference>
<dbReference type="STRING" id="521013.SAMN04488567_0210"/>
<dbReference type="InterPro" id="IPR014556">
    <property type="entry name" value="UCP029407"/>
</dbReference>
<organism evidence="1 2">
    <name type="scientific">Limimaricola pyoseonensis</name>
    <dbReference type="NCBI Taxonomy" id="521013"/>
    <lineage>
        <taxon>Bacteria</taxon>
        <taxon>Pseudomonadati</taxon>
        <taxon>Pseudomonadota</taxon>
        <taxon>Alphaproteobacteria</taxon>
        <taxon>Rhodobacterales</taxon>
        <taxon>Paracoccaceae</taxon>
        <taxon>Limimaricola</taxon>
    </lineage>
</organism>